<evidence type="ECO:0000313" key="5">
    <source>
        <dbReference type="EMBL" id="ONK55929.1"/>
    </source>
</evidence>
<dbReference type="Gene3D" id="1.10.238.10">
    <property type="entry name" value="EF-hand"/>
    <property type="match status" value="1"/>
</dbReference>
<keyword evidence="1" id="KW-0106">Calcium</keyword>
<sequence length="214" mass="22753">MAAPNMELFDQFFNRADLDRDGKISGAEAVAFFQGSNLPKPVLAQIWMHADQNRTGFLGRIEFNNALRLVTVAQSGRELTPDIVRAALFGPAASKIPPPKINPVPGQMGSVATPRPQLASVAPPSNQIGFAPPTSQNLGIRGQQVSPNMAVNQQIPPSFNNNFMRPPQATTAAAPLPTQGFGQGPTTGGSMGGPRVPGANTPNLSTDWLEQYRD</sequence>
<evidence type="ECO:0000313" key="6">
    <source>
        <dbReference type="Proteomes" id="UP000243459"/>
    </source>
</evidence>
<feature type="region of interest" description="Disordered" evidence="2">
    <location>
        <begin position="169"/>
        <end position="214"/>
    </location>
</feature>
<evidence type="ECO:0000256" key="1">
    <source>
        <dbReference type="ARBA" id="ARBA00022837"/>
    </source>
</evidence>
<feature type="domain" description="EH" evidence="3">
    <location>
        <begin position="5"/>
        <end position="95"/>
    </location>
</feature>
<accession>A0A5P1E0K0</accession>
<dbReference type="GO" id="GO:0005509">
    <property type="term" value="F:calcium ion binding"/>
    <property type="evidence" value="ECO:0007669"/>
    <property type="project" value="InterPro"/>
</dbReference>
<feature type="compositionally biased region" description="Low complexity" evidence="2">
    <location>
        <begin position="169"/>
        <end position="180"/>
    </location>
</feature>
<dbReference type="PROSITE" id="PS50222">
    <property type="entry name" value="EF_HAND_2"/>
    <property type="match status" value="2"/>
</dbReference>
<evidence type="ECO:0000259" key="3">
    <source>
        <dbReference type="PROSITE" id="PS50031"/>
    </source>
</evidence>
<dbReference type="CDD" id="cd00052">
    <property type="entry name" value="EH"/>
    <property type="match status" value="1"/>
</dbReference>
<reference evidence="6" key="1">
    <citation type="journal article" date="2017" name="Nat. Commun.">
        <title>The asparagus genome sheds light on the origin and evolution of a young Y chromosome.</title>
        <authorList>
            <person name="Harkess A."/>
            <person name="Zhou J."/>
            <person name="Xu C."/>
            <person name="Bowers J.E."/>
            <person name="Van der Hulst R."/>
            <person name="Ayyampalayam S."/>
            <person name="Mercati F."/>
            <person name="Riccardi P."/>
            <person name="McKain M.R."/>
            <person name="Kakrana A."/>
            <person name="Tang H."/>
            <person name="Ray J."/>
            <person name="Groenendijk J."/>
            <person name="Arikit S."/>
            <person name="Mathioni S.M."/>
            <person name="Nakano M."/>
            <person name="Shan H."/>
            <person name="Telgmann-Rauber A."/>
            <person name="Kanno A."/>
            <person name="Yue Z."/>
            <person name="Chen H."/>
            <person name="Li W."/>
            <person name="Chen Y."/>
            <person name="Xu X."/>
            <person name="Zhang Y."/>
            <person name="Luo S."/>
            <person name="Chen H."/>
            <person name="Gao J."/>
            <person name="Mao Z."/>
            <person name="Pires J.C."/>
            <person name="Luo M."/>
            <person name="Kudrna D."/>
            <person name="Wing R.A."/>
            <person name="Meyers B.C."/>
            <person name="Yi K."/>
            <person name="Kong H."/>
            <person name="Lavrijsen P."/>
            <person name="Sunseri F."/>
            <person name="Falavigna A."/>
            <person name="Ye Y."/>
            <person name="Leebens-Mack J.H."/>
            <person name="Chen G."/>
        </authorList>
    </citation>
    <scope>NUCLEOTIDE SEQUENCE [LARGE SCALE GENOMIC DNA]</scope>
    <source>
        <strain evidence="6">cv. DH0086</strain>
    </source>
</reference>
<protein>
    <recommendedName>
        <fullName evidence="7">EF-hand domain-containing protein</fullName>
    </recommendedName>
</protein>
<dbReference type="InterPro" id="IPR002048">
    <property type="entry name" value="EF_hand_dom"/>
</dbReference>
<dbReference type="InterPro" id="IPR000261">
    <property type="entry name" value="EH_dom"/>
</dbReference>
<dbReference type="Pfam" id="PF12763">
    <property type="entry name" value="EH"/>
    <property type="match status" value="1"/>
</dbReference>
<feature type="compositionally biased region" description="Gly residues" evidence="2">
    <location>
        <begin position="181"/>
        <end position="192"/>
    </location>
</feature>
<dbReference type="SMART" id="SM00054">
    <property type="entry name" value="EFh"/>
    <property type="match status" value="2"/>
</dbReference>
<dbReference type="InterPro" id="IPR018247">
    <property type="entry name" value="EF_Hand_1_Ca_BS"/>
</dbReference>
<keyword evidence="6" id="KW-1185">Reference proteome</keyword>
<dbReference type="EMBL" id="CM007390">
    <property type="protein sequence ID" value="ONK55929.1"/>
    <property type="molecule type" value="Genomic_DNA"/>
</dbReference>
<dbReference type="Proteomes" id="UP000243459">
    <property type="component" value="Chromosome 10"/>
</dbReference>
<dbReference type="OrthoDB" id="524326at2759"/>
<dbReference type="GO" id="GO:0006897">
    <property type="term" value="P:endocytosis"/>
    <property type="evidence" value="ECO:0007669"/>
    <property type="project" value="TreeGrafter"/>
</dbReference>
<dbReference type="AlphaFoldDB" id="A0A5P1E0K0"/>
<evidence type="ECO:0000256" key="2">
    <source>
        <dbReference type="SAM" id="MobiDB-lite"/>
    </source>
</evidence>
<dbReference type="GO" id="GO:0005737">
    <property type="term" value="C:cytoplasm"/>
    <property type="evidence" value="ECO:0007669"/>
    <property type="project" value="TreeGrafter"/>
</dbReference>
<dbReference type="PROSITE" id="PS00018">
    <property type="entry name" value="EF_HAND_1"/>
    <property type="match status" value="1"/>
</dbReference>
<dbReference type="SUPFAM" id="SSF47473">
    <property type="entry name" value="EF-hand"/>
    <property type="match status" value="1"/>
</dbReference>
<organism evidence="5 6">
    <name type="scientific">Asparagus officinalis</name>
    <name type="common">Garden asparagus</name>
    <dbReference type="NCBI Taxonomy" id="4686"/>
    <lineage>
        <taxon>Eukaryota</taxon>
        <taxon>Viridiplantae</taxon>
        <taxon>Streptophyta</taxon>
        <taxon>Embryophyta</taxon>
        <taxon>Tracheophyta</taxon>
        <taxon>Spermatophyta</taxon>
        <taxon>Magnoliopsida</taxon>
        <taxon>Liliopsida</taxon>
        <taxon>Asparagales</taxon>
        <taxon>Asparagaceae</taxon>
        <taxon>Asparagoideae</taxon>
        <taxon>Asparagus</taxon>
    </lineage>
</organism>
<evidence type="ECO:0008006" key="7">
    <source>
        <dbReference type="Google" id="ProtNLM"/>
    </source>
</evidence>
<name>A0A5P1E0K0_ASPOF</name>
<feature type="domain" description="EF-hand" evidence="4">
    <location>
        <begin position="40"/>
        <end position="73"/>
    </location>
</feature>
<proteinExistence type="predicted"/>
<dbReference type="GO" id="GO:0016197">
    <property type="term" value="P:endosomal transport"/>
    <property type="evidence" value="ECO:0007669"/>
    <property type="project" value="TreeGrafter"/>
</dbReference>
<feature type="domain" description="EF-hand" evidence="4">
    <location>
        <begin position="4"/>
        <end position="39"/>
    </location>
</feature>
<dbReference type="GO" id="GO:0005886">
    <property type="term" value="C:plasma membrane"/>
    <property type="evidence" value="ECO:0007669"/>
    <property type="project" value="TreeGrafter"/>
</dbReference>
<dbReference type="OMA" id="NMELFDQ"/>
<gene>
    <name evidence="5" type="ORF">A4U43_C10F2400</name>
</gene>
<evidence type="ECO:0000259" key="4">
    <source>
        <dbReference type="PROSITE" id="PS50222"/>
    </source>
</evidence>
<dbReference type="PROSITE" id="PS50031">
    <property type="entry name" value="EH"/>
    <property type="match status" value="1"/>
</dbReference>
<dbReference type="PANTHER" id="PTHR11216">
    <property type="entry name" value="EH DOMAIN"/>
    <property type="match status" value="1"/>
</dbReference>
<dbReference type="InterPro" id="IPR011992">
    <property type="entry name" value="EF-hand-dom_pair"/>
</dbReference>
<dbReference type="Gramene" id="ONK55929">
    <property type="protein sequence ID" value="ONK55929"/>
    <property type="gene ID" value="A4U43_C10F2400"/>
</dbReference>
<dbReference type="SMART" id="SM00027">
    <property type="entry name" value="EH"/>
    <property type="match status" value="1"/>
</dbReference>
<dbReference type="PANTHER" id="PTHR11216:SF161">
    <property type="entry name" value="CALCIUM-BINDING EF HAND FAMILY PROTEIN"/>
    <property type="match status" value="1"/>
</dbReference>